<organism evidence="1 2">
    <name type="scientific">Phlebia brevispora</name>
    <dbReference type="NCBI Taxonomy" id="194682"/>
    <lineage>
        <taxon>Eukaryota</taxon>
        <taxon>Fungi</taxon>
        <taxon>Dikarya</taxon>
        <taxon>Basidiomycota</taxon>
        <taxon>Agaricomycotina</taxon>
        <taxon>Agaricomycetes</taxon>
        <taxon>Polyporales</taxon>
        <taxon>Meruliaceae</taxon>
        <taxon>Phlebia</taxon>
    </lineage>
</organism>
<reference evidence="1" key="1">
    <citation type="submission" date="2022-07" db="EMBL/GenBank/DDBJ databases">
        <title>Genome Sequence of Phlebia brevispora.</title>
        <authorList>
            <person name="Buettner E."/>
        </authorList>
    </citation>
    <scope>NUCLEOTIDE SEQUENCE</scope>
    <source>
        <strain evidence="1">MPL23</strain>
    </source>
</reference>
<dbReference type="EMBL" id="JANHOG010000233">
    <property type="protein sequence ID" value="KAJ3556529.1"/>
    <property type="molecule type" value="Genomic_DNA"/>
</dbReference>
<accession>A0ACC1T9S8</accession>
<sequence>MARRRKHRTHLQGGAPSNPGTAEGVPKSFVIKHGKVGTSLTQLVRDVRRVMEPNTAARLRERARNKLKDFMTMAPALGVTHLLAFTLTDIAPSLRIVRLPVGPTLSFRIERYSLLKDVTHSSRRSKSISTVEYLSPPLLVLASFPQPGHDTPPHLTLLMKTFQTLFPPLSPKTISLSSARRVVLVSYNADRGTIDFRHYLITVKPYGVSKRVRKVLEGAATKSTTTKGFLDLGNEKDVADFLLRKKGEPGPSSDGYESAISDASSAAGDDADAISLADDYVGRNNKKGSKRAIVEGVPGKEGNVIYHELVKKTKSEVAAQKAEHAAKEKLRQQRREEQAKNVARKKQTIKGGKLEAQEDDEEDNVNEEPVGESEEEETAFDEGEWDEEEEISEGEEEEEDSEEEDESSADEAPRPPPKRQKLKGKR</sequence>
<comment type="caution">
    <text evidence="1">The sequence shown here is derived from an EMBL/GenBank/DDBJ whole genome shotgun (WGS) entry which is preliminary data.</text>
</comment>
<name>A0ACC1T9S8_9APHY</name>
<dbReference type="Proteomes" id="UP001148662">
    <property type="component" value="Unassembled WGS sequence"/>
</dbReference>
<evidence type="ECO:0000313" key="2">
    <source>
        <dbReference type="Proteomes" id="UP001148662"/>
    </source>
</evidence>
<proteinExistence type="predicted"/>
<gene>
    <name evidence="1" type="ORF">NM688_g1981</name>
</gene>
<evidence type="ECO:0000313" key="1">
    <source>
        <dbReference type="EMBL" id="KAJ3556529.1"/>
    </source>
</evidence>
<protein>
    <submittedName>
        <fullName evidence="1">Uncharacterized protein</fullName>
    </submittedName>
</protein>
<keyword evidence="2" id="KW-1185">Reference proteome</keyword>